<sequence length="573" mass="62881">MSLLRVTPYRNLSTLNHIIKNIFTTHNVPKNKNYGTASSVVKSTYEDISIPNQSVTSLVLSQKDHRAESPAVTCGVSGRSYTFGMTRMLIERGAAALIGQVGLKPGDRIGLILPNIPEYVIAIHSAMSAGLTVTFANPLYTEEEITRQFQSVGVKSIVTIPLLLETALQISKKLPNYTQTINIGGEPDPGKNVLSMQALLMDNDEVDLPKVNPTDIAVLPYSSGTTGPPKGVMLTHQNLVANIVQCSHHDFNDLPAFEGPQKTVFTVLPFFHIYGFNTIMNISLYRGEHLITIPRFTPEDYLSCLIKYKPDTLFVVPSLLLFLASHPEITADHLSSVKRVLSGAAPATKNLIDKFTEKLNRDDCVINQGYGMTETSPVTMLTPFRIEQSKAGSCGRLLPSTSARLVDQTNGQDITVPYKSGELLIKGPQLMKGYFNNPKATDETIDEEGWLHTGDVAYYDDAEYFFIVDRTKELIKVKGNQVSPTELESIILEMPGVVDVAVIGIPDTLAGELPRAFVVKQPNADLTEESISNYLKPKVVAYKNLAGGVIFINAIPRNAAGKIMRQELKVFGK</sequence>
<dbReference type="GO" id="GO:0046949">
    <property type="term" value="P:fatty-acyl-CoA biosynthetic process"/>
    <property type="evidence" value="ECO:0007669"/>
    <property type="project" value="TreeGrafter"/>
</dbReference>
<dbReference type="FunFam" id="3.30.300.30:FF:000007">
    <property type="entry name" value="4-coumarate--CoA ligase 2"/>
    <property type="match status" value="1"/>
</dbReference>
<evidence type="ECO:0000313" key="15">
    <source>
        <dbReference type="Proteomes" id="UP000829291"/>
    </source>
</evidence>
<name>A0A6J0CA22_NEOLC</name>
<dbReference type="PANTHER" id="PTHR24096:SF394">
    <property type="entry name" value="LUCIFERIN 4-MONOOXYGENASE"/>
    <property type="match status" value="1"/>
</dbReference>
<dbReference type="InterPro" id="IPR000873">
    <property type="entry name" value="AMP-dep_synth/lig_dom"/>
</dbReference>
<dbReference type="InterPro" id="IPR042099">
    <property type="entry name" value="ANL_N_sf"/>
</dbReference>
<keyword evidence="10" id="KW-0455">Luminescence</keyword>
<evidence type="ECO:0000256" key="7">
    <source>
        <dbReference type="ARBA" id="ARBA00023002"/>
    </source>
</evidence>
<dbReference type="InterPro" id="IPR025110">
    <property type="entry name" value="AMP-bd_C"/>
</dbReference>
<keyword evidence="16" id="KW-0436">Ligase</keyword>
<evidence type="ECO:0000256" key="4">
    <source>
        <dbReference type="ARBA" id="ARBA00019043"/>
    </source>
</evidence>
<proteinExistence type="inferred from homology"/>
<dbReference type="Proteomes" id="UP000829291">
    <property type="component" value="Chromosome 6"/>
</dbReference>
<dbReference type="InterPro" id="IPR045851">
    <property type="entry name" value="AMP-bd_C_sf"/>
</dbReference>
<dbReference type="InterPro" id="IPR020845">
    <property type="entry name" value="AMP-binding_CS"/>
</dbReference>
<dbReference type="GO" id="GO:0005524">
    <property type="term" value="F:ATP binding"/>
    <property type="evidence" value="ECO:0007669"/>
    <property type="project" value="UniProtKB-KW"/>
</dbReference>
<keyword evidence="7" id="KW-0560">Oxidoreductase</keyword>
<evidence type="ECO:0000313" key="16">
    <source>
        <dbReference type="RefSeq" id="XP_015523458.1"/>
    </source>
</evidence>
<evidence type="ECO:0000259" key="14">
    <source>
        <dbReference type="Pfam" id="PF13193"/>
    </source>
</evidence>
<dbReference type="AlphaFoldDB" id="A0A6J0CA22"/>
<dbReference type="PROSITE" id="PS00455">
    <property type="entry name" value="AMP_BINDING"/>
    <property type="match status" value="1"/>
</dbReference>
<dbReference type="GeneID" id="107226981"/>
<dbReference type="EC" id="1.13.12.7" evidence="3"/>
<dbReference type="SUPFAM" id="SSF56801">
    <property type="entry name" value="Acetyl-CoA synthetase-like"/>
    <property type="match status" value="1"/>
</dbReference>
<keyword evidence="11" id="KW-0599">Photoprotein</keyword>
<evidence type="ECO:0000256" key="1">
    <source>
        <dbReference type="ARBA" id="ARBA00004275"/>
    </source>
</evidence>
<dbReference type="GO" id="GO:0008218">
    <property type="term" value="P:bioluminescence"/>
    <property type="evidence" value="ECO:0007669"/>
    <property type="project" value="UniProtKB-KW"/>
</dbReference>
<dbReference type="OrthoDB" id="10253869at2759"/>
<dbReference type="CDD" id="cd05911">
    <property type="entry name" value="Firefly_Luc_like"/>
    <property type="match status" value="1"/>
</dbReference>
<keyword evidence="8" id="KW-0503">Monooxygenase</keyword>
<organism evidence="16">
    <name type="scientific">Neodiprion lecontei</name>
    <name type="common">Redheaded pine sawfly</name>
    <dbReference type="NCBI Taxonomy" id="441921"/>
    <lineage>
        <taxon>Eukaryota</taxon>
        <taxon>Metazoa</taxon>
        <taxon>Ecdysozoa</taxon>
        <taxon>Arthropoda</taxon>
        <taxon>Hexapoda</taxon>
        <taxon>Insecta</taxon>
        <taxon>Pterygota</taxon>
        <taxon>Neoptera</taxon>
        <taxon>Endopterygota</taxon>
        <taxon>Hymenoptera</taxon>
        <taxon>Tenthredinoidea</taxon>
        <taxon>Diprionidae</taxon>
        <taxon>Diprioninae</taxon>
        <taxon>Neodiprion</taxon>
    </lineage>
</organism>
<evidence type="ECO:0000256" key="8">
    <source>
        <dbReference type="ARBA" id="ARBA00023033"/>
    </source>
</evidence>
<feature type="domain" description="AMP-binding enzyme C-terminal" evidence="14">
    <location>
        <begin position="486"/>
        <end position="562"/>
    </location>
</feature>
<dbReference type="Pfam" id="PF13193">
    <property type="entry name" value="AMP-binding_C"/>
    <property type="match status" value="1"/>
</dbReference>
<dbReference type="GO" id="GO:0004467">
    <property type="term" value="F:long-chain fatty acid-CoA ligase activity"/>
    <property type="evidence" value="ECO:0007669"/>
    <property type="project" value="TreeGrafter"/>
</dbReference>
<dbReference type="Pfam" id="PF00501">
    <property type="entry name" value="AMP-binding"/>
    <property type="match status" value="1"/>
</dbReference>
<dbReference type="InParanoid" id="A0A6J0CA22"/>
<evidence type="ECO:0000256" key="10">
    <source>
        <dbReference type="ARBA" id="ARBA00023223"/>
    </source>
</evidence>
<keyword evidence="6" id="KW-0067">ATP-binding</keyword>
<keyword evidence="9" id="KW-0576">Peroxisome</keyword>
<keyword evidence="15" id="KW-1185">Reference proteome</keyword>
<evidence type="ECO:0000256" key="5">
    <source>
        <dbReference type="ARBA" id="ARBA00022741"/>
    </source>
</evidence>
<accession>A0A6J0CA22</accession>
<comment type="similarity">
    <text evidence="2">Belongs to the ATP-dependent AMP-binding enzyme family.</text>
</comment>
<evidence type="ECO:0000256" key="6">
    <source>
        <dbReference type="ARBA" id="ARBA00022840"/>
    </source>
</evidence>
<dbReference type="RefSeq" id="XP_015523458.1">
    <property type="nucleotide sequence ID" value="XM_015667972.2"/>
</dbReference>
<keyword evidence="5" id="KW-0547">Nucleotide-binding</keyword>
<gene>
    <name evidence="16" type="primary">LOC107226981</name>
</gene>
<dbReference type="GO" id="GO:0004497">
    <property type="term" value="F:monooxygenase activity"/>
    <property type="evidence" value="ECO:0007669"/>
    <property type="project" value="UniProtKB-KW"/>
</dbReference>
<evidence type="ECO:0000256" key="11">
    <source>
        <dbReference type="ARBA" id="ARBA00023262"/>
    </source>
</evidence>
<comment type="catalytic activity">
    <reaction evidence="12">
        <text>firefly D-luciferin + ATP + O2 = firefly oxyluciferin + hnu + AMP + CO2 + diphosphate</text>
        <dbReference type="Rhea" id="RHEA:10732"/>
        <dbReference type="ChEBI" id="CHEBI:15379"/>
        <dbReference type="ChEBI" id="CHEBI:16526"/>
        <dbReference type="ChEBI" id="CHEBI:16792"/>
        <dbReference type="ChEBI" id="CHEBI:30212"/>
        <dbReference type="ChEBI" id="CHEBI:30616"/>
        <dbReference type="ChEBI" id="CHEBI:33019"/>
        <dbReference type="ChEBI" id="CHEBI:58038"/>
        <dbReference type="ChEBI" id="CHEBI:456215"/>
        <dbReference type="EC" id="1.13.12.7"/>
    </reaction>
</comment>
<comment type="subcellular location">
    <subcellularLocation>
        <location evidence="1">Peroxisome</location>
    </subcellularLocation>
</comment>
<evidence type="ECO:0000256" key="12">
    <source>
        <dbReference type="ARBA" id="ARBA00048497"/>
    </source>
</evidence>
<dbReference type="Gene3D" id="3.30.300.30">
    <property type="match status" value="1"/>
</dbReference>
<dbReference type="Gene3D" id="3.40.50.12780">
    <property type="entry name" value="N-terminal domain of ligase-like"/>
    <property type="match status" value="1"/>
</dbReference>
<reference evidence="16" key="1">
    <citation type="submission" date="2025-08" db="UniProtKB">
        <authorList>
            <consortium name="RefSeq"/>
        </authorList>
    </citation>
    <scope>IDENTIFICATION</scope>
    <source>
        <tissue evidence="16">Thorax and Abdomen</tissue>
    </source>
</reference>
<evidence type="ECO:0000256" key="2">
    <source>
        <dbReference type="ARBA" id="ARBA00006432"/>
    </source>
</evidence>
<dbReference type="PANTHER" id="PTHR24096">
    <property type="entry name" value="LONG-CHAIN-FATTY-ACID--COA LIGASE"/>
    <property type="match status" value="1"/>
</dbReference>
<feature type="domain" description="AMP-dependent synthetase/ligase" evidence="13">
    <location>
        <begin position="65"/>
        <end position="435"/>
    </location>
</feature>
<dbReference type="GO" id="GO:0005777">
    <property type="term" value="C:peroxisome"/>
    <property type="evidence" value="ECO:0007669"/>
    <property type="project" value="UniProtKB-SubCell"/>
</dbReference>
<dbReference type="KEGG" id="nlo:107226981"/>
<evidence type="ECO:0000256" key="9">
    <source>
        <dbReference type="ARBA" id="ARBA00023140"/>
    </source>
</evidence>
<dbReference type="FunFam" id="3.40.50.12780:FF:000003">
    <property type="entry name" value="Long-chain-fatty-acid--CoA ligase FadD"/>
    <property type="match status" value="1"/>
</dbReference>
<evidence type="ECO:0000259" key="13">
    <source>
        <dbReference type="Pfam" id="PF00501"/>
    </source>
</evidence>
<evidence type="ECO:0000256" key="3">
    <source>
        <dbReference type="ARBA" id="ARBA00012532"/>
    </source>
</evidence>
<protein>
    <recommendedName>
        <fullName evidence="4">Luciferin 4-monooxygenase</fullName>
        <ecNumber evidence="3">1.13.12.7</ecNumber>
    </recommendedName>
</protein>